<evidence type="ECO:0000259" key="6">
    <source>
        <dbReference type="PROSITE" id="PS51379"/>
    </source>
</evidence>
<dbReference type="GO" id="GO:0008137">
    <property type="term" value="F:NADH dehydrogenase (ubiquinone) activity"/>
    <property type="evidence" value="ECO:0007669"/>
    <property type="project" value="InterPro"/>
</dbReference>
<dbReference type="PANTHER" id="PTHR43578:SF3">
    <property type="entry name" value="NADH-QUINONE OXIDOREDUCTASE SUBUNIT F"/>
    <property type="match status" value="1"/>
</dbReference>
<accession>A0A1M5C477</accession>
<dbReference type="PANTHER" id="PTHR43578">
    <property type="entry name" value="NADH-QUINONE OXIDOREDUCTASE SUBUNIT F"/>
    <property type="match status" value="1"/>
</dbReference>
<keyword evidence="3" id="KW-0479">Metal-binding</keyword>
<proteinExistence type="inferred from homology"/>
<keyword evidence="5" id="KW-0411">Iron-sulfur</keyword>
<comment type="similarity">
    <text evidence="1">Belongs to the complex I 51 kDa subunit family.</text>
</comment>
<dbReference type="Gene3D" id="3.40.50.11540">
    <property type="entry name" value="NADH-ubiquinone oxidoreductase 51kDa subunit"/>
    <property type="match status" value="1"/>
</dbReference>
<dbReference type="GO" id="GO:0051539">
    <property type="term" value="F:4 iron, 4 sulfur cluster binding"/>
    <property type="evidence" value="ECO:0007669"/>
    <property type="project" value="UniProtKB-KW"/>
</dbReference>
<dbReference type="FunFam" id="1.20.1440.230:FF:000001">
    <property type="entry name" value="Mitochondrial NADH dehydrogenase flavoprotein 1"/>
    <property type="match status" value="1"/>
</dbReference>
<name>A0A1M5C477_9BACT</name>
<evidence type="ECO:0000256" key="1">
    <source>
        <dbReference type="ARBA" id="ARBA00007523"/>
    </source>
</evidence>
<dbReference type="AlphaFoldDB" id="A0A1M5C477"/>
<reference evidence="8" key="1">
    <citation type="submission" date="2016-11" db="EMBL/GenBank/DDBJ databases">
        <authorList>
            <person name="Varghese N."/>
            <person name="Submissions S."/>
        </authorList>
    </citation>
    <scope>NUCLEOTIDE SEQUENCE [LARGE SCALE GENOMIC DNA]</scope>
    <source>
        <strain evidence="8">DSM 9756</strain>
    </source>
</reference>
<dbReference type="InterPro" id="IPR001368">
    <property type="entry name" value="TNFR/NGFR_Cys_rich_reg"/>
</dbReference>
<dbReference type="Pfam" id="PF01512">
    <property type="entry name" value="Complex1_51K"/>
    <property type="match status" value="1"/>
</dbReference>
<dbReference type="SUPFAM" id="SSF140490">
    <property type="entry name" value="Nqo1C-terminal domain-like"/>
    <property type="match status" value="1"/>
</dbReference>
<evidence type="ECO:0000313" key="7">
    <source>
        <dbReference type="EMBL" id="SHF49490.1"/>
    </source>
</evidence>
<evidence type="ECO:0000256" key="4">
    <source>
        <dbReference type="ARBA" id="ARBA00023004"/>
    </source>
</evidence>
<feature type="domain" description="4Fe-4S ferredoxin-type" evidence="6">
    <location>
        <begin position="590"/>
        <end position="617"/>
    </location>
</feature>
<dbReference type="SUPFAM" id="SSF142019">
    <property type="entry name" value="Nqo1 FMN-binding domain-like"/>
    <property type="match status" value="1"/>
</dbReference>
<dbReference type="SUPFAM" id="SSF54862">
    <property type="entry name" value="4Fe-4S ferredoxins"/>
    <property type="match status" value="1"/>
</dbReference>
<dbReference type="InterPro" id="IPR017896">
    <property type="entry name" value="4Fe4S_Fe-S-bd"/>
</dbReference>
<feature type="domain" description="4Fe-4S ferredoxin-type" evidence="6">
    <location>
        <begin position="560"/>
        <end position="589"/>
    </location>
</feature>
<dbReference type="GO" id="GO:0046872">
    <property type="term" value="F:metal ion binding"/>
    <property type="evidence" value="ECO:0007669"/>
    <property type="project" value="UniProtKB-KW"/>
</dbReference>
<dbReference type="Gene3D" id="1.20.1440.230">
    <property type="entry name" value="NADH-ubiquinone oxidoreductase 51kDa subunit, iron-sulphur binding domain"/>
    <property type="match status" value="1"/>
</dbReference>
<dbReference type="GO" id="GO:0010181">
    <property type="term" value="F:FMN binding"/>
    <property type="evidence" value="ECO:0007669"/>
    <property type="project" value="InterPro"/>
</dbReference>
<dbReference type="SUPFAM" id="SSF142984">
    <property type="entry name" value="Nqo1 middle domain-like"/>
    <property type="match status" value="1"/>
</dbReference>
<dbReference type="Gene3D" id="3.40.30.10">
    <property type="entry name" value="Glutaredoxin"/>
    <property type="match status" value="1"/>
</dbReference>
<dbReference type="PROSITE" id="PS00645">
    <property type="entry name" value="COMPLEX1_51K_2"/>
    <property type="match status" value="1"/>
</dbReference>
<dbReference type="EMBL" id="FQVB01000019">
    <property type="protein sequence ID" value="SHF49490.1"/>
    <property type="molecule type" value="Genomic_DNA"/>
</dbReference>
<dbReference type="Gene3D" id="3.30.70.20">
    <property type="match status" value="1"/>
</dbReference>
<dbReference type="InterPro" id="IPR001949">
    <property type="entry name" value="NADH-UbQ_OxRdtase_51kDa_CS"/>
</dbReference>
<evidence type="ECO:0000256" key="5">
    <source>
        <dbReference type="ARBA" id="ARBA00023014"/>
    </source>
</evidence>
<dbReference type="InterPro" id="IPR017900">
    <property type="entry name" value="4Fe4S_Fe_S_CS"/>
</dbReference>
<keyword evidence="2" id="KW-0004">4Fe-4S</keyword>
<dbReference type="Gene3D" id="6.10.250.1450">
    <property type="match status" value="1"/>
</dbReference>
<dbReference type="PROSITE" id="PS00652">
    <property type="entry name" value="TNFR_NGFR_1"/>
    <property type="match status" value="1"/>
</dbReference>
<dbReference type="InterPro" id="IPR037225">
    <property type="entry name" value="Nuo51_FMN-bd_sf"/>
</dbReference>
<dbReference type="InterPro" id="IPR037207">
    <property type="entry name" value="Nuop51_4Fe4S-bd_sf"/>
</dbReference>
<dbReference type="SUPFAM" id="SSF52833">
    <property type="entry name" value="Thioredoxin-like"/>
    <property type="match status" value="1"/>
</dbReference>
<gene>
    <name evidence="7" type="ORF">SAMN02745206_02093</name>
</gene>
<dbReference type="FunFam" id="3.40.50.11540:FF:000001">
    <property type="entry name" value="NADH dehydrogenase [ubiquinone] flavoprotein 1, mitochondrial"/>
    <property type="match status" value="1"/>
</dbReference>
<dbReference type="PROSITE" id="PS51379">
    <property type="entry name" value="4FE4S_FER_2"/>
    <property type="match status" value="2"/>
</dbReference>
<dbReference type="Gene3D" id="3.10.20.600">
    <property type="match status" value="1"/>
</dbReference>
<evidence type="ECO:0000256" key="3">
    <source>
        <dbReference type="ARBA" id="ARBA00022723"/>
    </source>
</evidence>
<dbReference type="Pfam" id="PF00037">
    <property type="entry name" value="Fer4"/>
    <property type="match status" value="2"/>
</dbReference>
<sequence length="617" mass="67999">MERLKSIQDLDALRQQIIERRKHIRKRIRVCNGTGCHSQGAERLVDAFNRALEERGVARDYLVVPTGCNGFCAAGPIVVIEPQEVFYQRVKPDQVEAIIERSVLADEVIEELLYVDPTTGERIVHEYEIPFFAKQERLVFKDTGTNFVTDIDDYISRGGYSALAKVLSGMSPEEVIEEVKLSGLRGRGGGGFPAGVKWESCRRAHGDIKYVMCNADEGDPGAYMDRSLLEGNPHQVLEGMIIGAYAIGAREGYIYVRFEYPMAVKNALWAIEQAKQYGLLGDNILGTSFSLDIHVNRGAGAFICGESTALMASLEGKVGEPRGKHIHTVEKGLWNRPSNLNNVETWANVPLIINNGGAWYASIGTERSKGTKIFSLVGKINNTGLVEVAMGTPLRTIIYDIGGGIPAGRRFKAVQTGGPSGGCVPERLIDLPVDFEKLKEAGSMMGSGGMIVMDEETCMVDVARYFLNFLVEESCGKCIPCRVGVKRMHELVVGMCEGRARPGDIEKLEELCYAIQETALCGLGKSAPNPVLSTLQYFRDEYDAHVHEKKCPAKICKPLIQYVIDTDKCTGCGLCRRRCPENAIIGAKKECHCIDEELCVRCGICIESCKFKAIYIE</sequence>
<dbReference type="InterPro" id="IPR011538">
    <property type="entry name" value="Nuo51_FMN-bd"/>
</dbReference>
<evidence type="ECO:0000256" key="2">
    <source>
        <dbReference type="ARBA" id="ARBA00022485"/>
    </source>
</evidence>
<dbReference type="Pfam" id="PF10589">
    <property type="entry name" value="NADH_4Fe-4S"/>
    <property type="match status" value="1"/>
</dbReference>
<evidence type="ECO:0000313" key="8">
    <source>
        <dbReference type="Proteomes" id="UP000184076"/>
    </source>
</evidence>
<dbReference type="InterPro" id="IPR019575">
    <property type="entry name" value="Nuop51_4Fe4S-bd"/>
</dbReference>
<dbReference type="PROSITE" id="PS00198">
    <property type="entry name" value="4FE4S_FER_1"/>
    <property type="match status" value="1"/>
</dbReference>
<keyword evidence="8" id="KW-1185">Reference proteome</keyword>
<dbReference type="InterPro" id="IPR036249">
    <property type="entry name" value="Thioredoxin-like_sf"/>
</dbReference>
<dbReference type="SMART" id="SM00928">
    <property type="entry name" value="NADH_4Fe-4S"/>
    <property type="match status" value="1"/>
</dbReference>
<protein>
    <submittedName>
        <fullName evidence="7">NADH-quinone oxidoreductase subunit F</fullName>
    </submittedName>
</protein>
<dbReference type="Proteomes" id="UP000184076">
    <property type="component" value="Unassembled WGS sequence"/>
</dbReference>
<dbReference type="Pfam" id="PF01257">
    <property type="entry name" value="2Fe-2S_thioredx"/>
    <property type="match status" value="1"/>
</dbReference>
<dbReference type="STRING" id="1121391.SAMN02745206_02093"/>
<keyword evidence="4" id="KW-0408">Iron</keyword>
<dbReference type="CDD" id="cd02980">
    <property type="entry name" value="TRX_Fd_family"/>
    <property type="match status" value="1"/>
</dbReference>
<organism evidence="7 8">
    <name type="scientific">Desulfacinum infernum DSM 9756</name>
    <dbReference type="NCBI Taxonomy" id="1121391"/>
    <lineage>
        <taxon>Bacteria</taxon>
        <taxon>Pseudomonadati</taxon>
        <taxon>Thermodesulfobacteriota</taxon>
        <taxon>Syntrophobacteria</taxon>
        <taxon>Syntrophobacterales</taxon>
        <taxon>Syntrophobacteraceae</taxon>
        <taxon>Desulfacinum</taxon>
    </lineage>
</organism>